<dbReference type="EnsemblMetazoa" id="Aqu2.1.43010_001">
    <property type="protein sequence ID" value="Aqu2.1.43010_001"/>
    <property type="gene ID" value="Aqu2.1.43010"/>
</dbReference>
<dbReference type="Pfam" id="PF21599">
    <property type="entry name" value="ZSWIM3_N"/>
    <property type="match status" value="1"/>
</dbReference>
<organism evidence="2">
    <name type="scientific">Amphimedon queenslandica</name>
    <name type="common">Sponge</name>
    <dbReference type="NCBI Taxonomy" id="400682"/>
    <lineage>
        <taxon>Eukaryota</taxon>
        <taxon>Metazoa</taxon>
        <taxon>Porifera</taxon>
        <taxon>Demospongiae</taxon>
        <taxon>Heteroscleromorpha</taxon>
        <taxon>Haplosclerida</taxon>
        <taxon>Niphatidae</taxon>
        <taxon>Amphimedon</taxon>
    </lineage>
</organism>
<dbReference type="PANTHER" id="PTHR47086">
    <property type="entry name" value="BTB DOMAIN-CONTAINING PROTEIN"/>
    <property type="match status" value="1"/>
</dbReference>
<name>A0A1X7VT39_AMPQE</name>
<feature type="domain" description="ZSWIM3 N-terminal" evidence="1">
    <location>
        <begin position="9"/>
        <end position="72"/>
    </location>
</feature>
<proteinExistence type="predicted"/>
<protein>
    <recommendedName>
        <fullName evidence="1">ZSWIM3 N-terminal domain-containing protein</fullName>
    </recommendedName>
</protein>
<dbReference type="InterPro" id="IPR048325">
    <property type="entry name" value="ZSWIM3_N"/>
</dbReference>
<reference evidence="2" key="1">
    <citation type="submission" date="2017-05" db="UniProtKB">
        <authorList>
            <consortium name="EnsemblMetazoa"/>
        </authorList>
    </citation>
    <scope>IDENTIFICATION</scope>
</reference>
<dbReference type="InParanoid" id="A0A1X7VT39"/>
<dbReference type="PANTHER" id="PTHR47086:SF4">
    <property type="entry name" value="BTB DOMAIN-CONTAINING PROTEIN"/>
    <property type="match status" value="1"/>
</dbReference>
<dbReference type="InterPro" id="IPR040854">
    <property type="entry name" value="ZSWIM9"/>
</dbReference>
<sequence>MADHLPCVSVGSEFSSFEELSRAIKLWEEECVILYTRNSRTVATYQKRAPKRHMNDDLIYSELDYACVYGGREYNS</sequence>
<evidence type="ECO:0000313" key="2">
    <source>
        <dbReference type="EnsemblMetazoa" id="Aqu2.1.43010_001"/>
    </source>
</evidence>
<accession>A0A1X7VT39</accession>
<dbReference type="AlphaFoldDB" id="A0A1X7VT39"/>
<evidence type="ECO:0000259" key="1">
    <source>
        <dbReference type="Pfam" id="PF21599"/>
    </source>
</evidence>